<feature type="compositionally biased region" description="Polar residues" evidence="1">
    <location>
        <begin position="10"/>
        <end position="22"/>
    </location>
</feature>
<organism evidence="3 4">
    <name type="scientific">Actinomadura parmotrematis</name>
    <dbReference type="NCBI Taxonomy" id="2864039"/>
    <lineage>
        <taxon>Bacteria</taxon>
        <taxon>Bacillati</taxon>
        <taxon>Actinomycetota</taxon>
        <taxon>Actinomycetes</taxon>
        <taxon>Streptosporangiales</taxon>
        <taxon>Thermomonosporaceae</taxon>
        <taxon>Actinomadura</taxon>
    </lineage>
</organism>
<reference evidence="3 4" key="1">
    <citation type="submission" date="2021-07" db="EMBL/GenBank/DDBJ databases">
        <title>Actinomadura sp. PM05-2 isolated from lichen.</title>
        <authorList>
            <person name="Somphong A."/>
            <person name="Phongsopitanun W."/>
            <person name="Tanasupawat S."/>
            <person name="Peongsungnone V."/>
        </authorList>
    </citation>
    <scope>NUCLEOTIDE SEQUENCE [LARGE SCALE GENOMIC DNA]</scope>
    <source>
        <strain evidence="3 4">PM05-2</strain>
    </source>
</reference>
<feature type="region of interest" description="Disordered" evidence="1">
    <location>
        <begin position="1"/>
        <end position="22"/>
    </location>
</feature>
<proteinExistence type="predicted"/>
<evidence type="ECO:0000259" key="2">
    <source>
        <dbReference type="Pfam" id="PF04149"/>
    </source>
</evidence>
<evidence type="ECO:0000313" key="4">
    <source>
        <dbReference type="Proteomes" id="UP000774570"/>
    </source>
</evidence>
<keyword evidence="4" id="KW-1185">Reference proteome</keyword>
<gene>
    <name evidence="3" type="ORF">K1Y72_28500</name>
</gene>
<comment type="caution">
    <text evidence="3">The sequence shown here is derived from an EMBL/GenBank/DDBJ whole genome shotgun (WGS) entry which is preliminary data.</text>
</comment>
<evidence type="ECO:0000313" key="3">
    <source>
        <dbReference type="EMBL" id="MBW8486339.1"/>
    </source>
</evidence>
<dbReference type="InterPro" id="IPR007278">
    <property type="entry name" value="DUF397"/>
</dbReference>
<name>A0ABS7G397_9ACTN</name>
<feature type="domain" description="DUF397" evidence="2">
    <location>
        <begin position="9"/>
        <end position="57"/>
    </location>
</feature>
<protein>
    <submittedName>
        <fullName evidence="3">DUF397 domain-containing protein</fullName>
    </submittedName>
</protein>
<dbReference type="RefSeq" id="WP_220169571.1">
    <property type="nucleotide sequence ID" value="NZ_JAIBOA010000022.1"/>
</dbReference>
<evidence type="ECO:0000256" key="1">
    <source>
        <dbReference type="SAM" id="MobiDB-lite"/>
    </source>
</evidence>
<sequence length="67" mass="7345">MPTPDPSRAQWRTSRRSQQNGSCVEVARVPSFLLVRDSKDPGGPVLALSAAQWAVIAQTIRFGDHDL</sequence>
<dbReference type="EMBL" id="JAIBOA010000022">
    <property type="protein sequence ID" value="MBW8486339.1"/>
    <property type="molecule type" value="Genomic_DNA"/>
</dbReference>
<dbReference type="Proteomes" id="UP000774570">
    <property type="component" value="Unassembled WGS sequence"/>
</dbReference>
<dbReference type="Pfam" id="PF04149">
    <property type="entry name" value="DUF397"/>
    <property type="match status" value="1"/>
</dbReference>
<accession>A0ABS7G397</accession>